<evidence type="ECO:0000256" key="5">
    <source>
        <dbReference type="ARBA" id="ARBA00022741"/>
    </source>
</evidence>
<evidence type="ECO:0000259" key="11">
    <source>
        <dbReference type="PROSITE" id="PS50929"/>
    </source>
</evidence>
<dbReference type="SUPFAM" id="SSF90123">
    <property type="entry name" value="ABC transporter transmembrane region"/>
    <property type="match status" value="1"/>
</dbReference>
<accession>A0A150P2Z3</accession>
<evidence type="ECO:0000256" key="3">
    <source>
        <dbReference type="ARBA" id="ARBA00022475"/>
    </source>
</evidence>
<keyword evidence="8 9" id="KW-0472">Membrane</keyword>
<feature type="transmembrane region" description="Helical" evidence="9">
    <location>
        <begin position="119"/>
        <end position="140"/>
    </location>
</feature>
<dbReference type="InterPro" id="IPR003439">
    <property type="entry name" value="ABC_transporter-like_ATP-bd"/>
</dbReference>
<dbReference type="Proteomes" id="UP000075420">
    <property type="component" value="Unassembled WGS sequence"/>
</dbReference>
<dbReference type="InterPro" id="IPR039421">
    <property type="entry name" value="Type_1_exporter"/>
</dbReference>
<dbReference type="GO" id="GO:0016887">
    <property type="term" value="F:ATP hydrolysis activity"/>
    <property type="evidence" value="ECO:0007669"/>
    <property type="project" value="InterPro"/>
</dbReference>
<dbReference type="SMART" id="SM00382">
    <property type="entry name" value="AAA"/>
    <property type="match status" value="1"/>
</dbReference>
<evidence type="ECO:0000256" key="7">
    <source>
        <dbReference type="ARBA" id="ARBA00022989"/>
    </source>
</evidence>
<protein>
    <submittedName>
        <fullName evidence="12">ABC transporter</fullName>
    </submittedName>
</protein>
<evidence type="ECO:0000259" key="10">
    <source>
        <dbReference type="PROSITE" id="PS50893"/>
    </source>
</evidence>
<keyword evidence="6" id="KW-0067">ATP-binding</keyword>
<comment type="caution">
    <text evidence="12">The sequence shown here is derived from an EMBL/GenBank/DDBJ whole genome shotgun (WGS) entry which is preliminary data.</text>
</comment>
<dbReference type="InterPro" id="IPR003593">
    <property type="entry name" value="AAA+_ATPase"/>
</dbReference>
<dbReference type="Gene3D" id="1.20.1560.10">
    <property type="entry name" value="ABC transporter type 1, transmembrane domain"/>
    <property type="match status" value="1"/>
</dbReference>
<dbReference type="InterPro" id="IPR027417">
    <property type="entry name" value="P-loop_NTPase"/>
</dbReference>
<dbReference type="GO" id="GO:0005886">
    <property type="term" value="C:plasma membrane"/>
    <property type="evidence" value="ECO:0007669"/>
    <property type="project" value="UniProtKB-SubCell"/>
</dbReference>
<feature type="domain" description="ABC transmembrane type-1" evidence="11">
    <location>
        <begin position="24"/>
        <end position="299"/>
    </location>
</feature>
<keyword evidence="5" id="KW-0547">Nucleotide-binding</keyword>
<keyword evidence="3" id="KW-1003">Cell membrane</keyword>
<dbReference type="AlphaFoldDB" id="A0A150P2Z3"/>
<keyword evidence="2" id="KW-0813">Transport</keyword>
<dbReference type="SUPFAM" id="SSF52540">
    <property type="entry name" value="P-loop containing nucleoside triphosphate hydrolases"/>
    <property type="match status" value="1"/>
</dbReference>
<evidence type="ECO:0000256" key="2">
    <source>
        <dbReference type="ARBA" id="ARBA00022448"/>
    </source>
</evidence>
<keyword evidence="4 9" id="KW-0812">Transmembrane</keyword>
<dbReference type="InterPro" id="IPR011527">
    <property type="entry name" value="ABC1_TM_dom"/>
</dbReference>
<proteinExistence type="predicted"/>
<dbReference type="PROSITE" id="PS50929">
    <property type="entry name" value="ABC_TM1F"/>
    <property type="match status" value="1"/>
</dbReference>
<evidence type="ECO:0000256" key="4">
    <source>
        <dbReference type="ARBA" id="ARBA00022692"/>
    </source>
</evidence>
<sequence>MIRELTKILGPQHERALHVYFGWLIVYSVVQGVAMAFLVPVLKALLGGDLGEALRWLLLLAAVVAVTCVARYQQTMKGFALALVVLTTLHDRLGDHVARLPLGWFSSEKVGRLSRSATGGTMMVTNVFAHLLTPVVSGILTPATIAVAMLFFDWQLGLTAIVCTPLIYLTHRWSSAWIGRTEEQVDAAGALASNRVVEFARNQQVLRAFGRATGGHAPLEEAIEAQRVAGGSMLRQTFPRLLAGGLSVQLAFAALIAVGVVRALDRSIDPIELIALLALAARFVGPLAEAAGRSGLLRMAGNDLARLSAIFDEEPLPEPARSRSITAPGEIELSGAVFGYQPGTPVLRDVSFRMAPRTMTAIIGASGSGKTTITRLIARFFDVDAGSIRVGGVDVRELSTEDLMAQLSLVMQDVYLFDDTLEANIRVGRLDATDAEVREAVRLAGVDEILERLPQGLKTRVGEGGASLSGGERQRVSVARAVLKDAPIVLLDEATAALDPENERYVQSAMRTLMERSTLLVIAHRLPTIVSADQILVLDGGRIVEAGTHQELLARNGRYTAFWNERRRAHGWRLVEAAG</sequence>
<evidence type="ECO:0000256" key="6">
    <source>
        <dbReference type="ARBA" id="ARBA00022840"/>
    </source>
</evidence>
<comment type="subcellular location">
    <subcellularLocation>
        <location evidence="1">Cell membrane</location>
        <topology evidence="1">Multi-pass membrane protein</topology>
    </subcellularLocation>
</comment>
<feature type="transmembrane region" description="Helical" evidence="9">
    <location>
        <begin position="241"/>
        <end position="261"/>
    </location>
</feature>
<dbReference type="PANTHER" id="PTHR24221">
    <property type="entry name" value="ATP-BINDING CASSETTE SUB-FAMILY B"/>
    <property type="match status" value="1"/>
</dbReference>
<keyword evidence="7 9" id="KW-1133">Transmembrane helix</keyword>
<feature type="transmembrane region" description="Helical" evidence="9">
    <location>
        <begin position="53"/>
        <end position="72"/>
    </location>
</feature>
<dbReference type="FunFam" id="3.40.50.300:FF:000221">
    <property type="entry name" value="Multidrug ABC transporter ATP-binding protein"/>
    <property type="match status" value="1"/>
</dbReference>
<dbReference type="InterPro" id="IPR017871">
    <property type="entry name" value="ABC_transporter-like_CS"/>
</dbReference>
<dbReference type="PANTHER" id="PTHR24221:SF654">
    <property type="entry name" value="ATP-BINDING CASSETTE SUB-FAMILY B MEMBER 6"/>
    <property type="match status" value="1"/>
</dbReference>
<reference evidence="12 13" key="1">
    <citation type="submission" date="2014-02" db="EMBL/GenBank/DDBJ databases">
        <title>The small core and large imbalanced accessory genome model reveals a collaborative survival strategy of Sorangium cellulosum strains in nature.</title>
        <authorList>
            <person name="Han K."/>
            <person name="Peng R."/>
            <person name="Blom J."/>
            <person name="Li Y.-Z."/>
        </authorList>
    </citation>
    <scope>NUCLEOTIDE SEQUENCE [LARGE SCALE GENOMIC DNA]</scope>
    <source>
        <strain evidence="12 13">So0157-25</strain>
    </source>
</reference>
<organism evidence="12 13">
    <name type="scientific">Sorangium cellulosum</name>
    <name type="common">Polyangium cellulosum</name>
    <dbReference type="NCBI Taxonomy" id="56"/>
    <lineage>
        <taxon>Bacteria</taxon>
        <taxon>Pseudomonadati</taxon>
        <taxon>Myxococcota</taxon>
        <taxon>Polyangia</taxon>
        <taxon>Polyangiales</taxon>
        <taxon>Polyangiaceae</taxon>
        <taxon>Sorangium</taxon>
    </lineage>
</organism>
<dbReference type="Pfam" id="PF00664">
    <property type="entry name" value="ABC_membrane"/>
    <property type="match status" value="1"/>
</dbReference>
<evidence type="ECO:0000256" key="1">
    <source>
        <dbReference type="ARBA" id="ARBA00004651"/>
    </source>
</evidence>
<dbReference type="Gene3D" id="3.40.50.300">
    <property type="entry name" value="P-loop containing nucleotide triphosphate hydrolases"/>
    <property type="match status" value="1"/>
</dbReference>
<dbReference type="GO" id="GO:0034040">
    <property type="term" value="F:ATPase-coupled lipid transmembrane transporter activity"/>
    <property type="evidence" value="ECO:0007669"/>
    <property type="project" value="TreeGrafter"/>
</dbReference>
<feature type="domain" description="ABC transporter" evidence="10">
    <location>
        <begin position="331"/>
        <end position="565"/>
    </location>
</feature>
<dbReference type="GO" id="GO:0005524">
    <property type="term" value="F:ATP binding"/>
    <property type="evidence" value="ECO:0007669"/>
    <property type="project" value="UniProtKB-KW"/>
</dbReference>
<feature type="transmembrane region" description="Helical" evidence="9">
    <location>
        <begin position="20"/>
        <end position="41"/>
    </location>
</feature>
<feature type="transmembrane region" description="Helical" evidence="9">
    <location>
        <begin position="146"/>
        <end position="170"/>
    </location>
</feature>
<dbReference type="InterPro" id="IPR036640">
    <property type="entry name" value="ABC1_TM_sf"/>
</dbReference>
<dbReference type="GO" id="GO:0140359">
    <property type="term" value="F:ABC-type transporter activity"/>
    <property type="evidence" value="ECO:0007669"/>
    <property type="project" value="InterPro"/>
</dbReference>
<dbReference type="Pfam" id="PF00005">
    <property type="entry name" value="ABC_tran"/>
    <property type="match status" value="1"/>
</dbReference>
<evidence type="ECO:0000256" key="9">
    <source>
        <dbReference type="SAM" id="Phobius"/>
    </source>
</evidence>
<dbReference type="EMBL" id="JELY01003312">
    <property type="protein sequence ID" value="KYF49850.1"/>
    <property type="molecule type" value="Genomic_DNA"/>
</dbReference>
<evidence type="ECO:0000313" key="13">
    <source>
        <dbReference type="Proteomes" id="UP000075420"/>
    </source>
</evidence>
<dbReference type="PROSITE" id="PS50893">
    <property type="entry name" value="ABC_TRANSPORTER_2"/>
    <property type="match status" value="1"/>
</dbReference>
<gene>
    <name evidence="12" type="ORF">BE08_46200</name>
</gene>
<dbReference type="PROSITE" id="PS00211">
    <property type="entry name" value="ABC_TRANSPORTER_1"/>
    <property type="match status" value="1"/>
</dbReference>
<evidence type="ECO:0000313" key="12">
    <source>
        <dbReference type="EMBL" id="KYF49850.1"/>
    </source>
</evidence>
<evidence type="ECO:0000256" key="8">
    <source>
        <dbReference type="ARBA" id="ARBA00023136"/>
    </source>
</evidence>
<name>A0A150P2Z3_SORCE</name>